<dbReference type="AlphaFoldDB" id="A0A2K9LQF4"/>
<accession>A0A2K9LQF4</accession>
<keyword evidence="1" id="KW-0472">Membrane</keyword>
<feature type="transmembrane region" description="Helical" evidence="1">
    <location>
        <begin position="12"/>
        <end position="32"/>
    </location>
</feature>
<proteinExistence type="predicted"/>
<dbReference type="RefSeq" id="WP_101895735.1">
    <property type="nucleotide sequence ID" value="NZ_CP022684.1"/>
</dbReference>
<dbReference type="InterPro" id="IPR012902">
    <property type="entry name" value="N_methyl_site"/>
</dbReference>
<sequence>MQNQCKGMTLAEIMVVISIIALAATFALPVIYQEQEYQDVASAINTAQQLATAIEYGRSIQQADLFDGTLNEFIVSHNSRIDRYMSTVDDDFTVVGRNPGSLFRVVVNQFSVYVSFSLTGSEYSDFNFPSARKEILVDEVDEEEVTTVRWTVGPSAGSGLAIAYGVNHYINAD</sequence>
<dbReference type="SUPFAM" id="SSF54523">
    <property type="entry name" value="Pili subunits"/>
    <property type="match status" value="1"/>
</dbReference>
<gene>
    <name evidence="2" type="ORF">Kalk_18865</name>
</gene>
<dbReference type="Gene3D" id="3.30.700.10">
    <property type="entry name" value="Glycoprotein, Type 4 Pilin"/>
    <property type="match status" value="1"/>
</dbReference>
<dbReference type="Pfam" id="PF07963">
    <property type="entry name" value="N_methyl"/>
    <property type="match status" value="1"/>
</dbReference>
<name>A0A2K9LQF4_9GAMM</name>
<evidence type="ECO:0000256" key="1">
    <source>
        <dbReference type="SAM" id="Phobius"/>
    </source>
</evidence>
<dbReference type="Proteomes" id="UP000235116">
    <property type="component" value="Chromosome"/>
</dbReference>
<keyword evidence="3" id="KW-1185">Reference proteome</keyword>
<dbReference type="InterPro" id="IPR045584">
    <property type="entry name" value="Pilin-like"/>
</dbReference>
<keyword evidence="1" id="KW-0812">Transmembrane</keyword>
<organism evidence="2 3">
    <name type="scientific">Ketobacter alkanivorans</name>
    <dbReference type="NCBI Taxonomy" id="1917421"/>
    <lineage>
        <taxon>Bacteria</taxon>
        <taxon>Pseudomonadati</taxon>
        <taxon>Pseudomonadota</taxon>
        <taxon>Gammaproteobacteria</taxon>
        <taxon>Pseudomonadales</taxon>
        <taxon>Ketobacteraceae</taxon>
        <taxon>Ketobacter</taxon>
    </lineage>
</organism>
<dbReference type="EMBL" id="CP022684">
    <property type="protein sequence ID" value="AUM14361.1"/>
    <property type="molecule type" value="Genomic_DNA"/>
</dbReference>
<keyword evidence="1" id="KW-1133">Transmembrane helix</keyword>
<reference evidence="3" key="1">
    <citation type="submission" date="2017-08" db="EMBL/GenBank/DDBJ databases">
        <title>Direct submision.</title>
        <authorList>
            <person name="Kim S.-J."/>
            <person name="Rhee S.-K."/>
        </authorList>
    </citation>
    <scope>NUCLEOTIDE SEQUENCE [LARGE SCALE GENOMIC DNA]</scope>
    <source>
        <strain evidence="3">GI5</strain>
    </source>
</reference>
<dbReference type="NCBIfam" id="TIGR02532">
    <property type="entry name" value="IV_pilin_GFxxxE"/>
    <property type="match status" value="1"/>
</dbReference>
<dbReference type="KEGG" id="kak:Kalk_18865"/>
<protein>
    <recommendedName>
        <fullName evidence="4">Prepilin-type cleavage/methylation domain-containing protein</fullName>
    </recommendedName>
</protein>
<evidence type="ECO:0008006" key="4">
    <source>
        <dbReference type="Google" id="ProtNLM"/>
    </source>
</evidence>
<evidence type="ECO:0000313" key="3">
    <source>
        <dbReference type="Proteomes" id="UP000235116"/>
    </source>
</evidence>
<evidence type="ECO:0000313" key="2">
    <source>
        <dbReference type="EMBL" id="AUM14361.1"/>
    </source>
</evidence>